<sequence>MGPKMVPGAPPPAPVTAANVQSTRDPTRPAKAIDDILKLKSYPRYFNFRKAWGILGYSMQQRPDCPNMLNQVNALWLALGQIKTRRSRRARAAIIDALRTLGYHSPLWKASSEEIDTAHLPTQLVGWPPPQPRNWGTNDATRYLNQTAPFSLEYEHWASRKVEKRVWEYYHRYQGFCIRDTSVGAAPGAKIYLRAIPVPKDADSLWKSVGYHVLRRQISNTNLDHGPDVTRPWAVKMLIWTWFMQVLKDGTHPRWCEYQLLQRESIIDDPEFGNLSLARSLHASMKQGLPAYPHEYMLFVIADFFGMQVVVFRAPERSPPDHKKERIKVYRRQDGTNYTFGVYGEPSVGNKRQILLVTDRLGRHYDPVDFDYGPLHEKKGWSAARDGQMSPGPPGAGAGPRRIPVEAGAGDFCAHRGPCTWWPGVNHRAVAAPGTPYHNWNARNLKLHWPALNTHPAIECPHDLARYAYFSPSDRAQMANGANAVPPIYNLNGPHRAYDGKLRTLYGRIPINFTQLAGNLRFIPIIPDDRKFKCFRTGIDIPGDGFVVPADAVINSWTTNRGANGIANPPGAAPPNDPAYNPGPAVPAFEWRFGHRPTNVNIKDGFMLLDDPYLEFEDDKDMVEDD</sequence>
<evidence type="ECO:0000256" key="1">
    <source>
        <dbReference type="SAM" id="MobiDB-lite"/>
    </source>
</evidence>
<comment type="caution">
    <text evidence="2">The sequence shown here is derived from an EMBL/GenBank/DDBJ whole genome shotgun (WGS) entry which is preliminary data.</text>
</comment>
<proteinExistence type="predicted"/>
<keyword evidence="3" id="KW-1185">Reference proteome</keyword>
<gene>
    <name evidence="2" type="ORF">QBC38DRAFT_409336</name>
</gene>
<protein>
    <submittedName>
        <fullName evidence="2">Uncharacterized protein</fullName>
    </submittedName>
</protein>
<dbReference type="Proteomes" id="UP001301958">
    <property type="component" value="Unassembled WGS sequence"/>
</dbReference>
<evidence type="ECO:0000313" key="3">
    <source>
        <dbReference type="Proteomes" id="UP001301958"/>
    </source>
</evidence>
<dbReference type="AlphaFoldDB" id="A0AAN7H313"/>
<evidence type="ECO:0000313" key="2">
    <source>
        <dbReference type="EMBL" id="KAK4230658.1"/>
    </source>
</evidence>
<organism evidence="2 3">
    <name type="scientific">Podospora fimiseda</name>
    <dbReference type="NCBI Taxonomy" id="252190"/>
    <lineage>
        <taxon>Eukaryota</taxon>
        <taxon>Fungi</taxon>
        <taxon>Dikarya</taxon>
        <taxon>Ascomycota</taxon>
        <taxon>Pezizomycotina</taxon>
        <taxon>Sordariomycetes</taxon>
        <taxon>Sordariomycetidae</taxon>
        <taxon>Sordariales</taxon>
        <taxon>Podosporaceae</taxon>
        <taxon>Podospora</taxon>
    </lineage>
</organism>
<reference evidence="2" key="1">
    <citation type="journal article" date="2023" name="Mol. Phylogenet. Evol.">
        <title>Genome-scale phylogeny and comparative genomics of the fungal order Sordariales.</title>
        <authorList>
            <person name="Hensen N."/>
            <person name="Bonometti L."/>
            <person name="Westerberg I."/>
            <person name="Brannstrom I.O."/>
            <person name="Guillou S."/>
            <person name="Cros-Aarteil S."/>
            <person name="Calhoun S."/>
            <person name="Haridas S."/>
            <person name="Kuo A."/>
            <person name="Mondo S."/>
            <person name="Pangilinan J."/>
            <person name="Riley R."/>
            <person name="LaButti K."/>
            <person name="Andreopoulos B."/>
            <person name="Lipzen A."/>
            <person name="Chen C."/>
            <person name="Yan M."/>
            <person name="Daum C."/>
            <person name="Ng V."/>
            <person name="Clum A."/>
            <person name="Steindorff A."/>
            <person name="Ohm R.A."/>
            <person name="Martin F."/>
            <person name="Silar P."/>
            <person name="Natvig D.O."/>
            <person name="Lalanne C."/>
            <person name="Gautier V."/>
            <person name="Ament-Velasquez S.L."/>
            <person name="Kruys A."/>
            <person name="Hutchinson M.I."/>
            <person name="Powell A.J."/>
            <person name="Barry K."/>
            <person name="Miller A.N."/>
            <person name="Grigoriev I.V."/>
            <person name="Debuchy R."/>
            <person name="Gladieux P."/>
            <person name="Hiltunen Thoren M."/>
            <person name="Johannesson H."/>
        </authorList>
    </citation>
    <scope>NUCLEOTIDE SEQUENCE</scope>
    <source>
        <strain evidence="2">CBS 990.96</strain>
    </source>
</reference>
<name>A0AAN7H313_9PEZI</name>
<reference evidence="2" key="2">
    <citation type="submission" date="2023-05" db="EMBL/GenBank/DDBJ databases">
        <authorList>
            <consortium name="Lawrence Berkeley National Laboratory"/>
            <person name="Steindorff A."/>
            <person name="Hensen N."/>
            <person name="Bonometti L."/>
            <person name="Westerberg I."/>
            <person name="Brannstrom I.O."/>
            <person name="Guillou S."/>
            <person name="Cros-Aarteil S."/>
            <person name="Calhoun S."/>
            <person name="Haridas S."/>
            <person name="Kuo A."/>
            <person name="Mondo S."/>
            <person name="Pangilinan J."/>
            <person name="Riley R."/>
            <person name="Labutti K."/>
            <person name="Andreopoulos B."/>
            <person name="Lipzen A."/>
            <person name="Chen C."/>
            <person name="Yanf M."/>
            <person name="Daum C."/>
            <person name="Ng V."/>
            <person name="Clum A."/>
            <person name="Ohm R."/>
            <person name="Martin F."/>
            <person name="Silar P."/>
            <person name="Natvig D."/>
            <person name="Lalanne C."/>
            <person name="Gautier V."/>
            <person name="Ament-Velasquez S.L."/>
            <person name="Kruys A."/>
            <person name="Hutchinson M.I."/>
            <person name="Powell A.J."/>
            <person name="Barry K."/>
            <person name="Miller A.N."/>
            <person name="Grigoriev I.V."/>
            <person name="Debuchy R."/>
            <person name="Gladieux P."/>
            <person name="Thoren M.H."/>
            <person name="Johannesson H."/>
        </authorList>
    </citation>
    <scope>NUCLEOTIDE SEQUENCE</scope>
    <source>
        <strain evidence="2">CBS 990.96</strain>
    </source>
</reference>
<feature type="region of interest" description="Disordered" evidence="1">
    <location>
        <begin position="1"/>
        <end position="26"/>
    </location>
</feature>
<accession>A0AAN7H313</accession>
<dbReference type="EMBL" id="MU865297">
    <property type="protein sequence ID" value="KAK4230658.1"/>
    <property type="molecule type" value="Genomic_DNA"/>
</dbReference>